<dbReference type="GO" id="GO:0005739">
    <property type="term" value="C:mitochondrion"/>
    <property type="evidence" value="ECO:0007669"/>
    <property type="project" value="TreeGrafter"/>
</dbReference>
<dbReference type="Gene3D" id="3.40.50.1820">
    <property type="entry name" value="alpha/beta hydrolase"/>
    <property type="match status" value="1"/>
</dbReference>
<dbReference type="GO" id="GO:0052689">
    <property type="term" value="F:carboxylic ester hydrolase activity"/>
    <property type="evidence" value="ECO:0007669"/>
    <property type="project" value="TreeGrafter"/>
</dbReference>
<dbReference type="Proteomes" id="UP001210925">
    <property type="component" value="Unassembled WGS sequence"/>
</dbReference>
<dbReference type="InterPro" id="IPR000073">
    <property type="entry name" value="AB_hydrolase_1"/>
</dbReference>
<sequence>MNDIILKRDYKESRWSIFSWAPTSLVNGYKAEKKLLETEIQFDDKTSVGYVELDKNKRINTLTLTAHPSNQKNLVMTHGYGAGLGFYYKNYNELKKMDGFNVYAIDWLGMANSSRPSFVKSHYRDTEDKVVSDAEDFFVDSLEEWRKKMGLDQMVLLGHSLDLSTCYALKYPSRVEKLILVSPVGVPVEPPPAEQQIRPGFLMRFFRTLWSWNITPMSVIRTLGPAGPSLVRKYTSRRFAHLADEENKALEDYIYHISAQSGSGEYALARLLKPGAWAKKPLYHRVHDLKMPTSFIYGDQDWMDHRHALNTVGNFKSPVKVAVVANAGHHLYLGNYC</sequence>
<evidence type="ECO:0000313" key="4">
    <source>
        <dbReference type="Proteomes" id="UP001210925"/>
    </source>
</evidence>
<evidence type="ECO:0000259" key="2">
    <source>
        <dbReference type="Pfam" id="PF00561"/>
    </source>
</evidence>
<comment type="similarity">
    <text evidence="1">Belongs to the peptidase S33 family. ABHD4/ABHD5 subfamily.</text>
</comment>
<dbReference type="InterPro" id="IPR029058">
    <property type="entry name" value="AB_hydrolase_fold"/>
</dbReference>
<evidence type="ECO:0000256" key="1">
    <source>
        <dbReference type="ARBA" id="ARBA00038097"/>
    </source>
</evidence>
<dbReference type="EMBL" id="JADGKB010000053">
    <property type="protein sequence ID" value="KAJ3256272.1"/>
    <property type="molecule type" value="Genomic_DNA"/>
</dbReference>
<proteinExistence type="inferred from homology"/>
<dbReference type="GO" id="GO:0006654">
    <property type="term" value="P:phosphatidic acid biosynthetic process"/>
    <property type="evidence" value="ECO:0007669"/>
    <property type="project" value="TreeGrafter"/>
</dbReference>
<protein>
    <recommendedName>
        <fullName evidence="2">AB hydrolase-1 domain-containing protein</fullName>
    </recommendedName>
</protein>
<comment type="caution">
    <text evidence="3">The sequence shown here is derived from an EMBL/GenBank/DDBJ whole genome shotgun (WGS) entry which is preliminary data.</text>
</comment>
<keyword evidence="4" id="KW-1185">Reference proteome</keyword>
<organism evidence="3 4">
    <name type="scientific">Boothiomyces macroporosus</name>
    <dbReference type="NCBI Taxonomy" id="261099"/>
    <lineage>
        <taxon>Eukaryota</taxon>
        <taxon>Fungi</taxon>
        <taxon>Fungi incertae sedis</taxon>
        <taxon>Chytridiomycota</taxon>
        <taxon>Chytridiomycota incertae sedis</taxon>
        <taxon>Chytridiomycetes</taxon>
        <taxon>Rhizophydiales</taxon>
        <taxon>Terramycetaceae</taxon>
        <taxon>Boothiomyces</taxon>
    </lineage>
</organism>
<accession>A0AAD5UEV0</accession>
<dbReference type="Pfam" id="PF00561">
    <property type="entry name" value="Abhydrolase_1"/>
    <property type="match status" value="1"/>
</dbReference>
<evidence type="ECO:0000313" key="3">
    <source>
        <dbReference type="EMBL" id="KAJ3256272.1"/>
    </source>
</evidence>
<dbReference type="GO" id="GO:0042171">
    <property type="term" value="F:lysophosphatidic acid acyltransferase activity"/>
    <property type="evidence" value="ECO:0007669"/>
    <property type="project" value="TreeGrafter"/>
</dbReference>
<feature type="domain" description="AB hydrolase-1" evidence="2">
    <location>
        <begin position="74"/>
        <end position="205"/>
    </location>
</feature>
<reference evidence="3" key="1">
    <citation type="submission" date="2020-05" db="EMBL/GenBank/DDBJ databases">
        <title>Phylogenomic resolution of chytrid fungi.</title>
        <authorList>
            <person name="Stajich J.E."/>
            <person name="Amses K."/>
            <person name="Simmons R."/>
            <person name="Seto K."/>
            <person name="Myers J."/>
            <person name="Bonds A."/>
            <person name="Quandt C.A."/>
            <person name="Barry K."/>
            <person name="Liu P."/>
            <person name="Grigoriev I."/>
            <person name="Longcore J.E."/>
            <person name="James T.Y."/>
        </authorList>
    </citation>
    <scope>NUCLEOTIDE SEQUENCE</scope>
    <source>
        <strain evidence="3">PLAUS21</strain>
    </source>
</reference>
<dbReference type="AlphaFoldDB" id="A0AAD5UEV0"/>
<dbReference type="GO" id="GO:0055088">
    <property type="term" value="P:lipid homeostasis"/>
    <property type="evidence" value="ECO:0007669"/>
    <property type="project" value="TreeGrafter"/>
</dbReference>
<dbReference type="PANTHER" id="PTHR42886">
    <property type="entry name" value="RE40534P-RELATED"/>
    <property type="match status" value="1"/>
</dbReference>
<dbReference type="PANTHER" id="PTHR42886:SF29">
    <property type="entry name" value="PUMMELIG, ISOFORM A"/>
    <property type="match status" value="1"/>
</dbReference>
<name>A0AAD5UEV0_9FUNG</name>
<gene>
    <name evidence="3" type="ORF">HK103_005635</name>
</gene>
<dbReference type="SUPFAM" id="SSF53474">
    <property type="entry name" value="alpha/beta-Hydrolases"/>
    <property type="match status" value="1"/>
</dbReference>